<evidence type="ECO:0008006" key="4">
    <source>
        <dbReference type="Google" id="ProtNLM"/>
    </source>
</evidence>
<evidence type="ECO:0000313" key="2">
    <source>
        <dbReference type="EMBL" id="OGM44561.1"/>
    </source>
</evidence>
<evidence type="ECO:0000256" key="1">
    <source>
        <dbReference type="SAM" id="MobiDB-lite"/>
    </source>
</evidence>
<comment type="caution">
    <text evidence="2">The sequence shown here is derived from an EMBL/GenBank/DDBJ whole genome shotgun (WGS) entry which is preliminary data.</text>
</comment>
<dbReference type="Gene3D" id="1.20.5.170">
    <property type="match status" value="1"/>
</dbReference>
<accession>A0A1F7ZYN1</accession>
<dbReference type="AlphaFoldDB" id="A0A1F7ZYN1"/>
<dbReference type="CDD" id="cd14688">
    <property type="entry name" value="bZIP_YAP"/>
    <property type="match status" value="1"/>
</dbReference>
<dbReference type="OrthoDB" id="4505928at2759"/>
<gene>
    <name evidence="2" type="ORF">ABOM_006553</name>
</gene>
<dbReference type="RefSeq" id="XP_022388278.1">
    <property type="nucleotide sequence ID" value="XM_022533682.1"/>
</dbReference>
<dbReference type="GeneID" id="34449943"/>
<protein>
    <recommendedName>
        <fullName evidence="4">BZIP domain-containing protein</fullName>
    </recommendedName>
</protein>
<dbReference type="STRING" id="109264.A0A1F7ZYN1"/>
<dbReference type="EMBL" id="LYCR01000053">
    <property type="protein sequence ID" value="OGM44561.1"/>
    <property type="molecule type" value="Genomic_DNA"/>
</dbReference>
<organism evidence="2 3">
    <name type="scientific">Aspergillus bombycis</name>
    <dbReference type="NCBI Taxonomy" id="109264"/>
    <lineage>
        <taxon>Eukaryota</taxon>
        <taxon>Fungi</taxon>
        <taxon>Dikarya</taxon>
        <taxon>Ascomycota</taxon>
        <taxon>Pezizomycotina</taxon>
        <taxon>Eurotiomycetes</taxon>
        <taxon>Eurotiomycetidae</taxon>
        <taxon>Eurotiales</taxon>
        <taxon>Aspergillaceae</taxon>
        <taxon>Aspergillus</taxon>
    </lineage>
</organism>
<feature type="region of interest" description="Disordered" evidence="1">
    <location>
        <begin position="102"/>
        <end position="124"/>
    </location>
</feature>
<sequence length="250" mass="27820">MDNTNQKKLDKLARVRENQRKSRARKQEHIRGLEQKLVALQEQVHKKDVEHRLAVQKLEAENRSLKLLFSRLGLPTEIIAEYVQAVEDPNMAQKVAIPALRQSPATQNQRNNCGSPPSLPRCQAGSEVPHIVELGSSSKTDVLQGAARSAQKAKPQEISDQQVSNQRQSIICGCLPDEAAGSRPTSYDVLNTTLCAIAEELIKQHNRRGLDMAEIQKKLWAGFSNGLTTDEGCRVQNQILFQVLDEISGD</sequence>
<keyword evidence="3" id="KW-1185">Reference proteome</keyword>
<proteinExistence type="predicted"/>
<dbReference type="PANTHER" id="PTHR42070:SF1">
    <property type="entry name" value="FILAMENT ASSOCIATED PROTEIN, PUTATIVE (AFU_ORTHOLOGUE AFUA_8G06630)-RELATED"/>
    <property type="match status" value="1"/>
</dbReference>
<feature type="compositionally biased region" description="Polar residues" evidence="1">
    <location>
        <begin position="103"/>
        <end position="115"/>
    </location>
</feature>
<feature type="region of interest" description="Disordered" evidence="1">
    <location>
        <begin position="143"/>
        <end position="162"/>
    </location>
</feature>
<dbReference type="PANTHER" id="PTHR42070">
    <property type="entry name" value="FILAMENT ASSOCIATED PROTEIN, PUTATIVE (AFU_ORTHOLOGUE AFUA_8G06630)-RELATED"/>
    <property type="match status" value="1"/>
</dbReference>
<dbReference type="Proteomes" id="UP000179179">
    <property type="component" value="Unassembled WGS sequence"/>
</dbReference>
<reference evidence="2 3" key="1">
    <citation type="journal article" date="2016" name="Genome Biol. Evol.">
        <title>Draft genome sequence of an aflatoxigenic Aspergillus species, A. bombycis.</title>
        <authorList>
            <person name="Moore G.G."/>
            <person name="Mack B.M."/>
            <person name="Beltz S.B."/>
            <person name="Gilbert M.K."/>
        </authorList>
    </citation>
    <scope>NUCLEOTIDE SEQUENCE [LARGE SCALE GENOMIC DNA]</scope>
    <source>
        <strain evidence="3">NRRL 26010</strain>
    </source>
</reference>
<name>A0A1F7ZYN1_9EURO</name>
<feature type="region of interest" description="Disordered" evidence="1">
    <location>
        <begin position="1"/>
        <end position="28"/>
    </location>
</feature>
<evidence type="ECO:0000313" key="3">
    <source>
        <dbReference type="Proteomes" id="UP000179179"/>
    </source>
</evidence>